<comment type="subcellular location">
    <subcellularLocation>
        <location evidence="1">Membrane</location>
        <topology evidence="1">Multi-pass membrane protein</topology>
    </subcellularLocation>
</comment>
<evidence type="ECO:0000256" key="8">
    <source>
        <dbReference type="SAM" id="MobiDB-lite"/>
    </source>
</evidence>
<name>A0A7I8DBX2_9BACL</name>
<keyword evidence="7 9" id="KW-0472">Membrane</keyword>
<dbReference type="KEGG" id="eff:skT53_18170"/>
<feature type="transmembrane region" description="Helical" evidence="9">
    <location>
        <begin position="220"/>
        <end position="241"/>
    </location>
</feature>
<dbReference type="Gene3D" id="1.20.1740.10">
    <property type="entry name" value="Amino acid/polyamine transporter I"/>
    <property type="match status" value="1"/>
</dbReference>
<dbReference type="AlphaFoldDB" id="A0A7I8DBX2"/>
<evidence type="ECO:0000256" key="7">
    <source>
        <dbReference type="ARBA" id="ARBA00023136"/>
    </source>
</evidence>
<dbReference type="GO" id="GO:0016020">
    <property type="term" value="C:membrane"/>
    <property type="evidence" value="ECO:0007669"/>
    <property type="project" value="UniProtKB-SubCell"/>
</dbReference>
<organism evidence="10 11">
    <name type="scientific">Effusibacillus dendaii</name>
    <dbReference type="NCBI Taxonomy" id="2743772"/>
    <lineage>
        <taxon>Bacteria</taxon>
        <taxon>Bacillati</taxon>
        <taxon>Bacillota</taxon>
        <taxon>Bacilli</taxon>
        <taxon>Bacillales</taxon>
        <taxon>Alicyclobacillaceae</taxon>
        <taxon>Effusibacillus</taxon>
    </lineage>
</organism>
<dbReference type="Proteomes" id="UP000593802">
    <property type="component" value="Chromosome"/>
</dbReference>
<keyword evidence="5 9" id="KW-0812">Transmembrane</keyword>
<evidence type="ECO:0000313" key="11">
    <source>
        <dbReference type="Proteomes" id="UP000593802"/>
    </source>
</evidence>
<gene>
    <name evidence="10" type="primary">yndE</name>
    <name evidence="10" type="ORF">skT53_18170</name>
</gene>
<dbReference type="PANTHER" id="PTHR34975:SF2">
    <property type="entry name" value="SPORE GERMINATION PROTEIN A2"/>
    <property type="match status" value="1"/>
</dbReference>
<protein>
    <submittedName>
        <fullName evidence="10">Spore germination protein YndE</fullName>
    </submittedName>
</protein>
<evidence type="ECO:0000256" key="1">
    <source>
        <dbReference type="ARBA" id="ARBA00004141"/>
    </source>
</evidence>
<feature type="transmembrane region" description="Helical" evidence="9">
    <location>
        <begin position="273"/>
        <end position="297"/>
    </location>
</feature>
<dbReference type="NCBIfam" id="TIGR00912">
    <property type="entry name" value="2A0309"/>
    <property type="match status" value="1"/>
</dbReference>
<keyword evidence="3" id="KW-0813">Transport</keyword>
<sequence>MQQPNRDLQFNQVFITLASAMIGVRLLVLPRTLTEEAGTPDIWISNILGMLIGITTAGLVGLFPRMFREKDFFQFVPMIVGRIPGYVLTTGYILYVLSFISNELRSTAEVIQFYLMHRTPVTVIALVMLLTAIYLVKGGMHPVVYIQQMFFPIIVVVILLLMVFVWNKTDFQNLRPVLGEGFLPVLKAVPETAFAVLGFEMIMIFGAYMKHPKEALKSAVCAILSVNLLNILVVVFAVLMFDGQTLKTILYPVVEIAKEVEVPGGFLERLESVFLTIWVMTIFSTIAIGLFIASHGVEQLYGMEQSKNVVFLVPVVTLVALWPKNLADVFDMGTVVENVGIFFVGTVPAVLFLAAKLRGVGQSSAAKSATKGSNGQGRSKRIDRISKQAVQPENEEETMQCSER</sequence>
<feature type="transmembrane region" description="Helical" evidence="9">
    <location>
        <begin position="339"/>
        <end position="357"/>
    </location>
</feature>
<feature type="transmembrane region" description="Helical" evidence="9">
    <location>
        <begin position="75"/>
        <end position="95"/>
    </location>
</feature>
<feature type="transmembrane region" description="Helical" evidence="9">
    <location>
        <begin position="42"/>
        <end position="63"/>
    </location>
</feature>
<feature type="compositionally biased region" description="Polar residues" evidence="8">
    <location>
        <begin position="364"/>
        <end position="377"/>
    </location>
</feature>
<evidence type="ECO:0000256" key="2">
    <source>
        <dbReference type="ARBA" id="ARBA00007998"/>
    </source>
</evidence>
<feature type="transmembrane region" description="Helical" evidence="9">
    <location>
        <begin position="309"/>
        <end position="327"/>
    </location>
</feature>
<keyword evidence="6 9" id="KW-1133">Transmembrane helix</keyword>
<evidence type="ECO:0000256" key="6">
    <source>
        <dbReference type="ARBA" id="ARBA00022989"/>
    </source>
</evidence>
<keyword evidence="4" id="KW-0309">Germination</keyword>
<dbReference type="InterPro" id="IPR004761">
    <property type="entry name" value="Spore_GerAB"/>
</dbReference>
<dbReference type="EMBL" id="AP023366">
    <property type="protein sequence ID" value="BCJ86832.1"/>
    <property type="molecule type" value="Genomic_DNA"/>
</dbReference>
<dbReference type="Pfam" id="PF03845">
    <property type="entry name" value="Spore_permease"/>
    <property type="match status" value="1"/>
</dbReference>
<evidence type="ECO:0000313" key="10">
    <source>
        <dbReference type="EMBL" id="BCJ86832.1"/>
    </source>
</evidence>
<reference evidence="10 11" key="1">
    <citation type="submission" date="2020-08" db="EMBL/GenBank/DDBJ databases">
        <title>Complete Genome Sequence of Effusibacillus dendaii Strain skT53, Isolated from Farmland soil.</title>
        <authorList>
            <person name="Konishi T."/>
            <person name="Kawasaki H."/>
        </authorList>
    </citation>
    <scope>NUCLEOTIDE SEQUENCE [LARGE SCALE GENOMIC DNA]</scope>
    <source>
        <strain evidence="11">skT53</strain>
    </source>
</reference>
<dbReference type="GO" id="GO:0009847">
    <property type="term" value="P:spore germination"/>
    <property type="evidence" value="ECO:0007669"/>
    <property type="project" value="InterPro"/>
</dbReference>
<evidence type="ECO:0000256" key="3">
    <source>
        <dbReference type="ARBA" id="ARBA00022448"/>
    </source>
</evidence>
<feature type="transmembrane region" description="Helical" evidence="9">
    <location>
        <begin position="143"/>
        <end position="166"/>
    </location>
</feature>
<dbReference type="RefSeq" id="WP_200760791.1">
    <property type="nucleotide sequence ID" value="NZ_AP023366.1"/>
</dbReference>
<keyword evidence="11" id="KW-1185">Reference proteome</keyword>
<comment type="similarity">
    <text evidence="2">Belongs to the amino acid-polyamine-organocation (APC) superfamily. Spore germination protein (SGP) (TC 2.A.3.9) family.</text>
</comment>
<feature type="region of interest" description="Disordered" evidence="8">
    <location>
        <begin position="364"/>
        <end position="404"/>
    </location>
</feature>
<evidence type="ECO:0000256" key="4">
    <source>
        <dbReference type="ARBA" id="ARBA00022544"/>
    </source>
</evidence>
<feature type="transmembrane region" description="Helical" evidence="9">
    <location>
        <begin position="115"/>
        <end position="136"/>
    </location>
</feature>
<evidence type="ECO:0000256" key="5">
    <source>
        <dbReference type="ARBA" id="ARBA00022692"/>
    </source>
</evidence>
<accession>A0A7I8DBX2</accession>
<evidence type="ECO:0000256" key="9">
    <source>
        <dbReference type="SAM" id="Phobius"/>
    </source>
</evidence>
<dbReference type="PANTHER" id="PTHR34975">
    <property type="entry name" value="SPORE GERMINATION PROTEIN A2"/>
    <property type="match status" value="1"/>
</dbReference>
<proteinExistence type="inferred from homology"/>
<feature type="transmembrane region" description="Helical" evidence="9">
    <location>
        <begin position="12"/>
        <end position="30"/>
    </location>
</feature>